<reference evidence="1 2" key="1">
    <citation type="submission" date="2019-07" db="EMBL/GenBank/DDBJ databases">
        <title>Complete genome sequence of Comamonas sp. NLF 7-7 isolated from livestock.</title>
        <authorList>
            <person name="Kim D.H."/>
            <person name="Kim J.G."/>
        </authorList>
    </citation>
    <scope>NUCLEOTIDE SEQUENCE [LARGE SCALE GENOMIC DNA]</scope>
    <source>
        <strain evidence="1 2">NLF 7-7</strain>
    </source>
</reference>
<evidence type="ECO:0000313" key="1">
    <source>
        <dbReference type="EMBL" id="QEA14200.1"/>
    </source>
</evidence>
<dbReference type="AlphaFoldDB" id="A0A5B8RXH4"/>
<proteinExistence type="predicted"/>
<dbReference type="KEGG" id="cof:FOZ74_14830"/>
<accession>A0A5B8RXH4</accession>
<gene>
    <name evidence="1" type="ORF">FOZ74_14830</name>
</gene>
<name>A0A5B8RXH4_9BURK</name>
<dbReference type="RefSeq" id="WP_146913781.1">
    <property type="nucleotide sequence ID" value="NZ_CP042344.1"/>
</dbReference>
<evidence type="ECO:0000313" key="2">
    <source>
        <dbReference type="Proteomes" id="UP000321199"/>
    </source>
</evidence>
<dbReference type="EMBL" id="CP042344">
    <property type="protein sequence ID" value="QEA14200.1"/>
    <property type="molecule type" value="Genomic_DNA"/>
</dbReference>
<organism evidence="1 2">
    <name type="scientific">Comamonas flocculans</name>
    <dbReference type="NCBI Taxonomy" id="2597701"/>
    <lineage>
        <taxon>Bacteria</taxon>
        <taxon>Pseudomonadati</taxon>
        <taxon>Pseudomonadota</taxon>
        <taxon>Betaproteobacteria</taxon>
        <taxon>Burkholderiales</taxon>
        <taxon>Comamonadaceae</taxon>
        <taxon>Comamonas</taxon>
    </lineage>
</organism>
<sequence length="60" mass="6324">MQPPLGEEGQKAWAEFREVPEGARAASQTSPLESAIATASLPAAMPFVPVLPLKGFSCVR</sequence>
<keyword evidence="2" id="KW-1185">Reference proteome</keyword>
<protein>
    <submittedName>
        <fullName evidence="1">Uncharacterized protein</fullName>
    </submittedName>
</protein>
<dbReference type="Proteomes" id="UP000321199">
    <property type="component" value="Chromosome"/>
</dbReference>